<reference evidence="1" key="1">
    <citation type="submission" date="2018-01" db="EMBL/GenBank/DDBJ databases">
        <title>Genome sequnecing of Lactobacillus formosensis KACC 18721.</title>
        <authorList>
            <person name="Kim S.-J."/>
            <person name="Heo J."/>
        </authorList>
    </citation>
    <scope>NUCLEOTIDE SEQUENCE</scope>
    <source>
        <strain evidence="1">KACC 18721</strain>
    </source>
</reference>
<dbReference type="AlphaFoldDB" id="A0A2P4R8G3"/>
<accession>A0A2P4R8G3</accession>
<comment type="caution">
    <text evidence="1">The sequence shown here is derived from an EMBL/GenBank/DDBJ whole genome shotgun (WGS) entry which is preliminary data.</text>
</comment>
<gene>
    <name evidence="1" type="ORF">C2R26_02470</name>
</gene>
<evidence type="ECO:0000313" key="1">
    <source>
        <dbReference type="EMBL" id="POH37515.1"/>
    </source>
</evidence>
<proteinExistence type="predicted"/>
<name>A0A2P4R8G3_9LACO</name>
<protein>
    <recommendedName>
        <fullName evidence="2">Helix-turn-helix conjugative transposon-like domain-containing protein</fullName>
    </recommendedName>
</protein>
<sequence length="76" mass="8996">MNIKKDLFKAIKANDEDKILSCMQPLIFKAIKNKPINDQQDYYQELAIEIIKTSRRCPFYSGHKFESFLEKNNLLI</sequence>
<organism evidence="1">
    <name type="scientific">Companilactobacillus formosensis</name>
    <dbReference type="NCBI Taxonomy" id="1617889"/>
    <lineage>
        <taxon>Bacteria</taxon>
        <taxon>Bacillati</taxon>
        <taxon>Bacillota</taxon>
        <taxon>Bacilli</taxon>
        <taxon>Lactobacillales</taxon>
        <taxon>Lactobacillaceae</taxon>
        <taxon>Companilactobacillus</taxon>
    </lineage>
</organism>
<evidence type="ECO:0008006" key="2">
    <source>
        <dbReference type="Google" id="ProtNLM"/>
    </source>
</evidence>
<dbReference type="EMBL" id="PPWZ01000013">
    <property type="protein sequence ID" value="POH37515.1"/>
    <property type="molecule type" value="Genomic_DNA"/>
</dbReference>